<dbReference type="Proteomes" id="UP001465668">
    <property type="component" value="Unassembled WGS sequence"/>
</dbReference>
<feature type="compositionally biased region" description="Acidic residues" evidence="1">
    <location>
        <begin position="135"/>
        <end position="148"/>
    </location>
</feature>
<feature type="transmembrane region" description="Helical" evidence="2">
    <location>
        <begin position="341"/>
        <end position="362"/>
    </location>
</feature>
<feature type="transmembrane region" description="Helical" evidence="2">
    <location>
        <begin position="84"/>
        <end position="104"/>
    </location>
</feature>
<evidence type="ECO:0000256" key="2">
    <source>
        <dbReference type="SAM" id="Phobius"/>
    </source>
</evidence>
<comment type="caution">
    <text evidence="3">The sequence shown here is derived from an EMBL/GenBank/DDBJ whole genome shotgun (WGS) entry which is preliminary data.</text>
</comment>
<reference evidence="3 4" key="1">
    <citation type="submission" date="2024-02" db="EMBL/GenBank/DDBJ databases">
        <title>First draft genome assembly of two strains of Seiridium cardinale.</title>
        <authorList>
            <person name="Emiliani G."/>
            <person name="Scali E."/>
        </authorList>
    </citation>
    <scope>NUCLEOTIDE SEQUENCE [LARGE SCALE GENOMIC DNA]</scope>
    <source>
        <strain evidence="3 4">BM-138-000479</strain>
    </source>
</reference>
<feature type="transmembrane region" description="Helical" evidence="2">
    <location>
        <begin position="298"/>
        <end position="320"/>
    </location>
</feature>
<proteinExistence type="predicted"/>
<protein>
    <submittedName>
        <fullName evidence="3">Major facilitator superfamily transporter</fullName>
    </submittedName>
</protein>
<gene>
    <name evidence="3" type="ORF">SCAR479_08420</name>
</gene>
<keyword evidence="2" id="KW-1133">Transmembrane helix</keyword>
<sequence>MVRTMVSEVTQEKQYVFTPAFSPLAMGFVRMLTLVVQLSGESVFAPSDSYPGRGNHQSTRGKLDSAATDDFDKHWLLAPSHVRIASIAECWVLALAVASSLAISKRIKLFICSRTATRKPIVARYSALEFEELEEDEEMASINEDDEGTEAHSPEPPSPPAPLNEVKLATRRIFTKNMLLVLLTALLHEMHISIISVAMPNMLVDPVSSREAEEMRALPFRFGGGAGFMPRSLAWFSTLFGIFGLPMQILLYPTLAQHFGTIKLWRIFYRGFPLLYFAYPYVAIMPSSTSPPSEKTGVAVWIYLVFIQASMSLLVSVVGPSQLVLTNLSSPHPSALARTHGISFFMSMAVRAISFTLAGHLYAYGSTHNMTGLVFWSSGVVSLCGLLLTPFVKEGDGHEIKLASDDN</sequence>
<dbReference type="SUPFAM" id="SSF103473">
    <property type="entry name" value="MFS general substrate transporter"/>
    <property type="match status" value="1"/>
</dbReference>
<feature type="region of interest" description="Disordered" evidence="1">
    <location>
        <begin position="135"/>
        <end position="163"/>
    </location>
</feature>
<keyword evidence="4" id="KW-1185">Reference proteome</keyword>
<feature type="transmembrane region" description="Helical" evidence="2">
    <location>
        <begin position="374"/>
        <end position="392"/>
    </location>
</feature>
<organism evidence="3 4">
    <name type="scientific">Seiridium cardinale</name>
    <dbReference type="NCBI Taxonomy" id="138064"/>
    <lineage>
        <taxon>Eukaryota</taxon>
        <taxon>Fungi</taxon>
        <taxon>Dikarya</taxon>
        <taxon>Ascomycota</taxon>
        <taxon>Pezizomycotina</taxon>
        <taxon>Sordariomycetes</taxon>
        <taxon>Xylariomycetidae</taxon>
        <taxon>Amphisphaeriales</taxon>
        <taxon>Sporocadaceae</taxon>
        <taxon>Seiridium</taxon>
    </lineage>
</organism>
<feature type="transmembrane region" description="Helical" evidence="2">
    <location>
        <begin position="267"/>
        <end position="286"/>
    </location>
</feature>
<feature type="transmembrane region" description="Helical" evidence="2">
    <location>
        <begin position="233"/>
        <end position="255"/>
    </location>
</feature>
<dbReference type="EMBL" id="JARVKM010000038">
    <property type="protein sequence ID" value="KAK9774865.1"/>
    <property type="molecule type" value="Genomic_DNA"/>
</dbReference>
<evidence type="ECO:0000313" key="4">
    <source>
        <dbReference type="Proteomes" id="UP001465668"/>
    </source>
</evidence>
<name>A0ABR2XMN5_9PEZI</name>
<evidence type="ECO:0000313" key="3">
    <source>
        <dbReference type="EMBL" id="KAK9774865.1"/>
    </source>
</evidence>
<keyword evidence="2" id="KW-0472">Membrane</keyword>
<feature type="transmembrane region" description="Helical" evidence="2">
    <location>
        <begin position="21"/>
        <end position="40"/>
    </location>
</feature>
<dbReference type="InterPro" id="IPR036259">
    <property type="entry name" value="MFS_trans_sf"/>
</dbReference>
<keyword evidence="2" id="KW-0812">Transmembrane</keyword>
<evidence type="ECO:0000256" key="1">
    <source>
        <dbReference type="SAM" id="MobiDB-lite"/>
    </source>
</evidence>
<feature type="transmembrane region" description="Helical" evidence="2">
    <location>
        <begin position="179"/>
        <end position="199"/>
    </location>
</feature>
<accession>A0ABR2XMN5</accession>